<dbReference type="Pfam" id="PF00535">
    <property type="entry name" value="Glycos_transf_2"/>
    <property type="match status" value="1"/>
</dbReference>
<dbReference type="SUPFAM" id="SSF53448">
    <property type="entry name" value="Nucleotide-diphospho-sugar transferases"/>
    <property type="match status" value="1"/>
</dbReference>
<accession>A0A1G2R134</accession>
<evidence type="ECO:0000313" key="4">
    <source>
        <dbReference type="Proteomes" id="UP000178092"/>
    </source>
</evidence>
<dbReference type="AlphaFoldDB" id="A0A1G2R134"/>
<keyword evidence="1" id="KW-0812">Transmembrane</keyword>
<comment type="caution">
    <text evidence="3">The sequence shown here is derived from an EMBL/GenBank/DDBJ whole genome shotgun (WGS) entry which is preliminary data.</text>
</comment>
<dbReference type="Proteomes" id="UP000178092">
    <property type="component" value="Unassembled WGS sequence"/>
</dbReference>
<gene>
    <name evidence="3" type="ORF">A3C04_03615</name>
</gene>
<feature type="transmembrane region" description="Helical" evidence="1">
    <location>
        <begin position="237"/>
        <end position="258"/>
    </location>
</feature>
<proteinExistence type="predicted"/>
<keyword evidence="1" id="KW-1133">Transmembrane helix</keyword>
<protein>
    <recommendedName>
        <fullName evidence="2">Glycosyltransferase 2-like domain-containing protein</fullName>
    </recommendedName>
</protein>
<dbReference type="PANTHER" id="PTHR43685:SF2">
    <property type="entry name" value="GLYCOSYLTRANSFERASE 2-LIKE DOMAIN-CONTAINING PROTEIN"/>
    <property type="match status" value="1"/>
</dbReference>
<dbReference type="Gene3D" id="3.90.550.10">
    <property type="entry name" value="Spore Coat Polysaccharide Biosynthesis Protein SpsA, Chain A"/>
    <property type="match status" value="1"/>
</dbReference>
<sequence>MIGIVSIVLPTHKRPNFLRKAIESALFQNYKDIELLIINDASSDETSEIIAQYAKTDGRITEIKNEKQLGLARSLNRGIQQAKGLYIARLDDDDFWSDARKLEKQVKFLETHPEYILVGAGQIRIDEKGNERMRYLFPETDEQIRKVILLNNPFAHTSVLFRKNAWKNAGGYDENLDFSEDWDLWMRFGKIGKLYNLQEYVVTYLQSNQNRSNFNVQANARLNLNLRRKYQKDYPHFWKGFLIGLGAYVLSLPIVYLLRSRLLQNLSYWKISRR</sequence>
<name>A0A1G2R134_9BACT</name>
<dbReference type="InterPro" id="IPR050834">
    <property type="entry name" value="Glycosyltransf_2"/>
</dbReference>
<evidence type="ECO:0000259" key="2">
    <source>
        <dbReference type="Pfam" id="PF00535"/>
    </source>
</evidence>
<dbReference type="InterPro" id="IPR001173">
    <property type="entry name" value="Glyco_trans_2-like"/>
</dbReference>
<evidence type="ECO:0000256" key="1">
    <source>
        <dbReference type="SAM" id="Phobius"/>
    </source>
</evidence>
<dbReference type="InterPro" id="IPR029044">
    <property type="entry name" value="Nucleotide-diphossugar_trans"/>
</dbReference>
<organism evidence="3 4">
    <name type="scientific">Candidatus Wildermuthbacteria bacterium RIFCSPHIGHO2_02_FULL_45_25</name>
    <dbReference type="NCBI Taxonomy" id="1802450"/>
    <lineage>
        <taxon>Bacteria</taxon>
        <taxon>Candidatus Wildermuthiibacteriota</taxon>
    </lineage>
</organism>
<reference evidence="3 4" key="1">
    <citation type="journal article" date="2016" name="Nat. Commun.">
        <title>Thousands of microbial genomes shed light on interconnected biogeochemical processes in an aquifer system.</title>
        <authorList>
            <person name="Anantharaman K."/>
            <person name="Brown C.T."/>
            <person name="Hug L.A."/>
            <person name="Sharon I."/>
            <person name="Castelle C.J."/>
            <person name="Probst A.J."/>
            <person name="Thomas B.C."/>
            <person name="Singh A."/>
            <person name="Wilkins M.J."/>
            <person name="Karaoz U."/>
            <person name="Brodie E.L."/>
            <person name="Williams K.H."/>
            <person name="Hubbard S.S."/>
            <person name="Banfield J.F."/>
        </authorList>
    </citation>
    <scope>NUCLEOTIDE SEQUENCE [LARGE SCALE GENOMIC DNA]</scope>
</reference>
<dbReference type="PANTHER" id="PTHR43685">
    <property type="entry name" value="GLYCOSYLTRANSFERASE"/>
    <property type="match status" value="1"/>
</dbReference>
<keyword evidence="1" id="KW-0472">Membrane</keyword>
<evidence type="ECO:0000313" key="3">
    <source>
        <dbReference type="EMBL" id="OHA66540.1"/>
    </source>
</evidence>
<dbReference type="EMBL" id="MHTV01000031">
    <property type="protein sequence ID" value="OHA66540.1"/>
    <property type="molecule type" value="Genomic_DNA"/>
</dbReference>
<feature type="domain" description="Glycosyltransferase 2-like" evidence="2">
    <location>
        <begin position="6"/>
        <end position="155"/>
    </location>
</feature>